<dbReference type="GO" id="GO:0008240">
    <property type="term" value="F:tripeptidyl-peptidase activity"/>
    <property type="evidence" value="ECO:0007669"/>
    <property type="project" value="TreeGrafter"/>
</dbReference>
<evidence type="ECO:0000256" key="5">
    <source>
        <dbReference type="ARBA" id="ARBA00022825"/>
    </source>
</evidence>
<feature type="transmembrane region" description="Helical" evidence="10">
    <location>
        <begin position="45"/>
        <end position="61"/>
    </location>
</feature>
<reference evidence="12 13" key="1">
    <citation type="submission" date="2018-08" db="EMBL/GenBank/DDBJ databases">
        <title>Comparative analysis of Burkholderia isolates from Puerto Rico.</title>
        <authorList>
            <person name="Hall C."/>
            <person name="Sahl J."/>
            <person name="Wagner D."/>
        </authorList>
    </citation>
    <scope>NUCLEOTIDE SEQUENCE [LARGE SCALE GENOMIC DNA]</scope>
    <source>
        <strain evidence="12 13">Bp8964</strain>
    </source>
</reference>
<feature type="domain" description="Peptidase S53" evidence="11">
    <location>
        <begin position="259"/>
        <end position="743"/>
    </location>
</feature>
<evidence type="ECO:0000256" key="3">
    <source>
        <dbReference type="ARBA" id="ARBA00022723"/>
    </source>
</evidence>
<evidence type="ECO:0000256" key="2">
    <source>
        <dbReference type="ARBA" id="ARBA00022670"/>
    </source>
</evidence>
<dbReference type="InterPro" id="IPR015366">
    <property type="entry name" value="S53_propep"/>
</dbReference>
<evidence type="ECO:0000256" key="1">
    <source>
        <dbReference type="ARBA" id="ARBA00001913"/>
    </source>
</evidence>
<comment type="caution">
    <text evidence="12">The sequence shown here is derived from an EMBL/GenBank/DDBJ whole genome shotgun (WGS) entry which is preliminary data.</text>
</comment>
<dbReference type="CDD" id="cd11377">
    <property type="entry name" value="Pro-peptidase_S53"/>
    <property type="match status" value="1"/>
</dbReference>
<keyword evidence="4 8" id="KW-0378">Hydrolase</keyword>
<feature type="active site" description="Charge relay system" evidence="8">
    <location>
        <position position="341"/>
    </location>
</feature>
<dbReference type="InterPro" id="IPR050819">
    <property type="entry name" value="Tripeptidyl-peptidase_I"/>
</dbReference>
<gene>
    <name evidence="12" type="ORF">DF015_20935</name>
</gene>
<evidence type="ECO:0000256" key="9">
    <source>
        <dbReference type="SAM" id="MobiDB-lite"/>
    </source>
</evidence>
<dbReference type="SMART" id="SM00944">
    <property type="entry name" value="Pro-kuma_activ"/>
    <property type="match status" value="1"/>
</dbReference>
<dbReference type="Pfam" id="PF09286">
    <property type="entry name" value="Pro-kuma_activ"/>
    <property type="match status" value="1"/>
</dbReference>
<dbReference type="GO" id="GO:0006508">
    <property type="term" value="P:proteolysis"/>
    <property type="evidence" value="ECO:0007669"/>
    <property type="project" value="UniProtKB-KW"/>
</dbReference>
<keyword evidence="2 8" id="KW-0645">Protease</keyword>
<feature type="active site" description="Charge relay system" evidence="8">
    <location>
        <position position="621"/>
    </location>
</feature>
<feature type="region of interest" description="Disordered" evidence="9">
    <location>
        <begin position="1"/>
        <end position="26"/>
    </location>
</feature>
<evidence type="ECO:0000256" key="4">
    <source>
        <dbReference type="ARBA" id="ARBA00022801"/>
    </source>
</evidence>
<sequence length="743" mass="77516">MRARADGAVTRRAPASLAGTSNDEGTRRAVGFPEKIMLKKLKSEILIPLLGILLVIVPGLPQARTVSPSRLVTQVIDERQTVELPGNIRHEATAGNDRGRVDDSLVLEHMQLLLNRPAETEAALDRFIDQLYDPNSPNSHRWLTPEQFGAEFGPAKEDVSAVTDWLGRHGFTVNNVQKSVMVIDFSGTAEQVRRTFQTEIHKLDINGAAHIANMSNPRVPQALAGIVRGVVSLHDFRPHASFKPRRAYTIPSLFATYNAVVPADLATIYNLQPLFAAGITGKGQTIGVIENTNMYNVADWTAFRSTFGLSGYTTGSLSQIHPGNCADPGVVAGNEMEAELDAEWASAAAPGAAIVVASCKDTSTTFGGLIALQNLLNSGSAPAIVSISYSECEAENGAAANAAYNAAYQQAASQGVSVFVAAGDEGAAGCDPNVTSATHGIGVNGLASTPYNVAVGGTDFGDTYAGTNSTYWSSTNSSTYGSALSYVNEIPWNDSCASTLLAAANGYSTTYGRGGFCNSLFGLLFYQTTASGSGGPSGCATGAPRQQGIVGGTCKGYAKPSWQMSLVGNPSDLVRDLPDVSLFAADGAWGHFYVFCDSDAADGGVACTGEPSGWAGAGGTSFASPIWAGFQALVNEKKNASQGNPNPVLYRLAKTEYGAGGSISSCNSSNGRNVGGSCIFYNVTQGDMDVNCTGSINCYRAGGISGVLSTTSNSYRKAFGAGVGWNFATGIGTVNVTNLVNSW</sequence>
<keyword evidence="6" id="KW-0106">Calcium</keyword>
<protein>
    <recommendedName>
        <fullName evidence="11">Peptidase S53 domain-containing protein</fullName>
    </recommendedName>
</protein>
<evidence type="ECO:0000313" key="12">
    <source>
        <dbReference type="EMBL" id="RQP75100.1"/>
    </source>
</evidence>
<dbReference type="AlphaFoldDB" id="A0AB74D8D6"/>
<proteinExistence type="predicted"/>
<keyword evidence="7" id="KW-0865">Zymogen</keyword>
<dbReference type="PROSITE" id="PS00138">
    <property type="entry name" value="SUBTILASE_SER"/>
    <property type="match status" value="1"/>
</dbReference>
<dbReference type="InterPro" id="IPR023828">
    <property type="entry name" value="Peptidase_S8_Ser-AS"/>
</dbReference>
<dbReference type="SUPFAM" id="SSF54897">
    <property type="entry name" value="Protease propeptides/inhibitors"/>
    <property type="match status" value="1"/>
</dbReference>
<evidence type="ECO:0000313" key="13">
    <source>
        <dbReference type="Proteomes" id="UP000273734"/>
    </source>
</evidence>
<keyword evidence="10" id="KW-0812">Transmembrane</keyword>
<dbReference type="Gene3D" id="3.40.50.200">
    <property type="entry name" value="Peptidase S8/S53 domain"/>
    <property type="match status" value="1"/>
</dbReference>
<keyword evidence="10" id="KW-1133">Transmembrane helix</keyword>
<keyword evidence="10" id="KW-0472">Membrane</keyword>
<dbReference type="GO" id="GO:0004252">
    <property type="term" value="F:serine-type endopeptidase activity"/>
    <property type="evidence" value="ECO:0007669"/>
    <property type="project" value="UniProtKB-UniRule"/>
</dbReference>
<name>A0AB74D8D6_9BURK</name>
<dbReference type="InterPro" id="IPR030400">
    <property type="entry name" value="Sedolisin_dom"/>
</dbReference>
<dbReference type="InterPro" id="IPR036852">
    <property type="entry name" value="Peptidase_S8/S53_dom_sf"/>
</dbReference>
<dbReference type="PANTHER" id="PTHR14218:SF15">
    <property type="entry name" value="TRIPEPTIDYL-PEPTIDASE 1"/>
    <property type="match status" value="1"/>
</dbReference>
<feature type="active site" description="Charge relay system" evidence="8">
    <location>
        <position position="337"/>
    </location>
</feature>
<dbReference type="Proteomes" id="UP000273734">
    <property type="component" value="Unassembled WGS sequence"/>
</dbReference>
<evidence type="ECO:0000259" key="11">
    <source>
        <dbReference type="PROSITE" id="PS51695"/>
    </source>
</evidence>
<evidence type="ECO:0000256" key="8">
    <source>
        <dbReference type="PROSITE-ProRule" id="PRU01032"/>
    </source>
</evidence>
<keyword evidence="5 8" id="KW-0720">Serine protease</keyword>
<evidence type="ECO:0000256" key="7">
    <source>
        <dbReference type="ARBA" id="ARBA00023145"/>
    </source>
</evidence>
<comment type="caution">
    <text evidence="8">Lacks conserved residue(s) required for the propagation of feature annotation.</text>
</comment>
<organism evidence="12 13">
    <name type="scientific">Burkholderia ubonensis</name>
    <dbReference type="NCBI Taxonomy" id="101571"/>
    <lineage>
        <taxon>Bacteria</taxon>
        <taxon>Pseudomonadati</taxon>
        <taxon>Pseudomonadota</taxon>
        <taxon>Betaproteobacteria</taxon>
        <taxon>Burkholderiales</taxon>
        <taxon>Burkholderiaceae</taxon>
        <taxon>Burkholderia</taxon>
        <taxon>Burkholderia cepacia complex</taxon>
    </lineage>
</organism>
<accession>A0AB74D8D6</accession>
<dbReference type="GO" id="GO:0046872">
    <property type="term" value="F:metal ion binding"/>
    <property type="evidence" value="ECO:0007669"/>
    <property type="project" value="UniProtKB-KW"/>
</dbReference>
<evidence type="ECO:0000256" key="6">
    <source>
        <dbReference type="ARBA" id="ARBA00022837"/>
    </source>
</evidence>
<dbReference type="EMBL" id="QTNY01000015">
    <property type="protein sequence ID" value="RQP75100.1"/>
    <property type="molecule type" value="Genomic_DNA"/>
</dbReference>
<keyword evidence="3" id="KW-0479">Metal-binding</keyword>
<dbReference type="PANTHER" id="PTHR14218">
    <property type="entry name" value="PROTEASE S8 TRIPEPTIDYL PEPTIDASE I CLN2"/>
    <property type="match status" value="1"/>
</dbReference>
<comment type="cofactor">
    <cofactor evidence="1">
        <name>Ca(2+)</name>
        <dbReference type="ChEBI" id="CHEBI:29108"/>
    </cofactor>
</comment>
<dbReference type="CDD" id="cd04056">
    <property type="entry name" value="Peptidases_S53"/>
    <property type="match status" value="1"/>
</dbReference>
<dbReference type="SUPFAM" id="SSF52743">
    <property type="entry name" value="Subtilisin-like"/>
    <property type="match status" value="1"/>
</dbReference>
<dbReference type="PROSITE" id="PS51695">
    <property type="entry name" value="SEDOLISIN"/>
    <property type="match status" value="1"/>
</dbReference>
<evidence type="ECO:0000256" key="10">
    <source>
        <dbReference type="SAM" id="Phobius"/>
    </source>
</evidence>